<dbReference type="InterPro" id="IPR023214">
    <property type="entry name" value="HAD_sf"/>
</dbReference>
<accession>A0ABS9DBR7</accession>
<keyword evidence="2" id="KW-1185">Reference proteome</keyword>
<dbReference type="GO" id="GO:0016787">
    <property type="term" value="F:hydrolase activity"/>
    <property type="evidence" value="ECO:0007669"/>
    <property type="project" value="UniProtKB-KW"/>
</dbReference>
<sequence length="213" mass="23604">MKYKVIIFDWDGTLMDSVGKIVECIQDSARHLGLPVPTSNEAKQVIGLSLVQAMQQLFALPDIKSAEKVADQYKYFSVRHYQESSPLFDGVVELLTRLKSKGYKLAVATGKGRKGLNQGWQHSNTKQFFDSSRCADDAQSKPSPDMLQQILAELNIEPHQALMVGDTSYDMAMAESIGMDRVGVSFGVHDKQTLNQHAPIAIIDSIGDLLEFI</sequence>
<dbReference type="PANTHER" id="PTHR43434">
    <property type="entry name" value="PHOSPHOGLYCOLATE PHOSPHATASE"/>
    <property type="match status" value="1"/>
</dbReference>
<dbReference type="Proteomes" id="UP001521137">
    <property type="component" value="Unassembled WGS sequence"/>
</dbReference>
<organism evidence="1 2">
    <name type="scientific">Paraglaciecola algarum</name>
    <dbReference type="NCBI Taxonomy" id="3050085"/>
    <lineage>
        <taxon>Bacteria</taxon>
        <taxon>Pseudomonadati</taxon>
        <taxon>Pseudomonadota</taxon>
        <taxon>Gammaproteobacteria</taxon>
        <taxon>Alteromonadales</taxon>
        <taxon>Alteromonadaceae</taxon>
        <taxon>Paraglaciecola</taxon>
    </lineage>
</organism>
<dbReference type="PANTHER" id="PTHR43434:SF24">
    <property type="entry name" value="HYDROLASE-RELATED"/>
    <property type="match status" value="1"/>
</dbReference>
<dbReference type="Gene3D" id="3.40.50.1000">
    <property type="entry name" value="HAD superfamily/HAD-like"/>
    <property type="match status" value="1"/>
</dbReference>
<dbReference type="EMBL" id="JAKGAS010000019">
    <property type="protein sequence ID" value="MCF2950401.1"/>
    <property type="molecule type" value="Genomic_DNA"/>
</dbReference>
<dbReference type="NCBIfam" id="TIGR01509">
    <property type="entry name" value="HAD-SF-IA-v3"/>
    <property type="match status" value="1"/>
</dbReference>
<dbReference type="SFLD" id="SFLDS00003">
    <property type="entry name" value="Haloacid_Dehalogenase"/>
    <property type="match status" value="1"/>
</dbReference>
<dbReference type="SUPFAM" id="SSF56784">
    <property type="entry name" value="HAD-like"/>
    <property type="match status" value="1"/>
</dbReference>
<dbReference type="Gene3D" id="1.10.150.240">
    <property type="entry name" value="Putative phosphatase, domain 2"/>
    <property type="match status" value="1"/>
</dbReference>
<dbReference type="SFLD" id="SFLDG01129">
    <property type="entry name" value="C1.5:_HAD__Beta-PGM__Phosphata"/>
    <property type="match status" value="1"/>
</dbReference>
<dbReference type="InterPro" id="IPR041492">
    <property type="entry name" value="HAD_2"/>
</dbReference>
<dbReference type="InterPro" id="IPR036412">
    <property type="entry name" value="HAD-like_sf"/>
</dbReference>
<evidence type="ECO:0000313" key="2">
    <source>
        <dbReference type="Proteomes" id="UP001521137"/>
    </source>
</evidence>
<dbReference type="SFLD" id="SFLDG01135">
    <property type="entry name" value="C1.5.6:_HAD__Beta-PGM__Phospha"/>
    <property type="match status" value="1"/>
</dbReference>
<evidence type="ECO:0000313" key="1">
    <source>
        <dbReference type="EMBL" id="MCF2950401.1"/>
    </source>
</evidence>
<name>A0ABS9DBR7_9ALTE</name>
<dbReference type="Pfam" id="PF13419">
    <property type="entry name" value="HAD_2"/>
    <property type="match status" value="1"/>
</dbReference>
<reference evidence="1 2" key="1">
    <citation type="submission" date="2022-01" db="EMBL/GenBank/DDBJ databases">
        <title>Paraglaciecola sp. G1-23.</title>
        <authorList>
            <person name="Jin M.S."/>
            <person name="Han D.M."/>
            <person name="Kim H.M."/>
            <person name="Jeon C.O."/>
        </authorList>
    </citation>
    <scope>NUCLEOTIDE SEQUENCE [LARGE SCALE GENOMIC DNA]</scope>
    <source>
        <strain evidence="1 2">G1-23</strain>
    </source>
</reference>
<comment type="caution">
    <text evidence="1">The sequence shown here is derived from an EMBL/GenBank/DDBJ whole genome shotgun (WGS) entry which is preliminary data.</text>
</comment>
<dbReference type="InterPro" id="IPR023198">
    <property type="entry name" value="PGP-like_dom2"/>
</dbReference>
<dbReference type="NCBIfam" id="TIGR01549">
    <property type="entry name" value="HAD-SF-IA-v1"/>
    <property type="match status" value="1"/>
</dbReference>
<protein>
    <submittedName>
        <fullName evidence="1">HAD-IA family hydrolase</fullName>
    </submittedName>
</protein>
<dbReference type="RefSeq" id="WP_235314503.1">
    <property type="nucleotide sequence ID" value="NZ_JAKGAS010000019.1"/>
</dbReference>
<dbReference type="InterPro" id="IPR006439">
    <property type="entry name" value="HAD-SF_hydro_IA"/>
</dbReference>
<dbReference type="InterPro" id="IPR050155">
    <property type="entry name" value="HAD-like_hydrolase_sf"/>
</dbReference>
<keyword evidence="1" id="KW-0378">Hydrolase</keyword>
<gene>
    <name evidence="1" type="ORF">L0668_19990</name>
</gene>
<proteinExistence type="predicted"/>